<dbReference type="InterPro" id="IPR041411">
    <property type="entry name" value="Ldi"/>
</dbReference>
<feature type="domain" description="Linalool dehydratase/isomerase" evidence="1">
    <location>
        <begin position="61"/>
        <end position="390"/>
    </location>
</feature>
<evidence type="ECO:0000259" key="1">
    <source>
        <dbReference type="Pfam" id="PF18566"/>
    </source>
</evidence>
<comment type="caution">
    <text evidence="2">The sequence shown here is derived from an EMBL/GenBank/DDBJ whole genome shotgun (WGS) entry which is preliminary data.</text>
</comment>
<dbReference type="AlphaFoldDB" id="A0A973W5J2"/>
<name>A0A973W5J2_9BRAD</name>
<reference evidence="2" key="1">
    <citation type="submission" date="2020-06" db="EMBL/GenBank/DDBJ databases">
        <title>Whole Genome Sequence of Bradyrhizobium sp. Strain 1S1.</title>
        <authorList>
            <person name="Bromfield E.S.P."/>
            <person name="Cloutier S."/>
        </authorList>
    </citation>
    <scope>NUCLEOTIDE SEQUENCE [LARGE SCALE GENOMIC DNA]</scope>
    <source>
        <strain evidence="2">1S1</strain>
    </source>
</reference>
<accession>A0A973W5J2</accession>
<dbReference type="RefSeq" id="WP_166208229.1">
    <property type="nucleotide sequence ID" value="NZ_CP088285.1"/>
</dbReference>
<evidence type="ECO:0000313" key="2">
    <source>
        <dbReference type="EMBL" id="NVI47570.1"/>
    </source>
</evidence>
<sequence>MPVSELGKINRKAPDVSRFPLLDPLQLGHLRHIQNLADQPDGEWSKMGIPDPGQEWLDSYRYQLAQMAYAIGLAHYHRLPAAPAVFRGTFDKLIRKMLRREVWGYWKDTSQSGPYVNPDIKELRKGWVDPVVRENIMYSGHLSAMVGMYSMLFNDDGYDRPDALTFVHNPIFWGMGPEKFEYSRSTLNEVIYWQMVKNGWLGVACEPNCVFIVCNQFPMLGFRFADLRKGTSIADETTRSYRLAWEKKGIFSEEGWFHGWWRVEQDDFVPPKSVGWTAWGGAVMNTWNRDFVHGIYRDQLRGVLKYGRDGLVSLYPSSVVPQVRETLASGRPVDGIEDRAYPWPMPDFGYVAMLLSEMGDADLNGMLAHADRHMSPTWSDGGLYYPRSDQAYDEDGNLIRMDRLTGNAMLAYARLNVPDGLWALYNKPWAGEHFARPALQRITSSVDVTRAAYDQNERCLVATLQPRDAHLLHVELDIGPVAPTASWTLFVDDVAVSASRDGALASADAVHVTAHDQVLTVALRLEKPTTLILGFGDV</sequence>
<protein>
    <recommendedName>
        <fullName evidence="1">Linalool dehydratase/isomerase domain-containing protein</fullName>
    </recommendedName>
</protein>
<dbReference type="EMBL" id="JAAOLE020000001">
    <property type="protein sequence ID" value="NVI47570.1"/>
    <property type="molecule type" value="Genomic_DNA"/>
</dbReference>
<gene>
    <name evidence="2" type="ORF">HAP48_032340</name>
</gene>
<proteinExistence type="predicted"/>
<organism evidence="2">
    <name type="scientific">Bradyrhizobium septentrionale</name>
    <dbReference type="NCBI Taxonomy" id="1404411"/>
    <lineage>
        <taxon>Bacteria</taxon>
        <taxon>Pseudomonadati</taxon>
        <taxon>Pseudomonadota</taxon>
        <taxon>Alphaproteobacteria</taxon>
        <taxon>Hyphomicrobiales</taxon>
        <taxon>Nitrobacteraceae</taxon>
        <taxon>Bradyrhizobium</taxon>
    </lineage>
</organism>
<dbReference type="Pfam" id="PF18566">
    <property type="entry name" value="Ldi"/>
    <property type="match status" value="1"/>
</dbReference>